<feature type="transmembrane region" description="Helical" evidence="3">
    <location>
        <begin position="93"/>
        <end position="114"/>
    </location>
</feature>
<keyword evidence="3" id="KW-1133">Transmembrane helix</keyword>
<dbReference type="InterPro" id="IPR029787">
    <property type="entry name" value="Nucleotide_cyclase"/>
</dbReference>
<dbReference type="Pfam" id="PF00990">
    <property type="entry name" value="GGDEF"/>
    <property type="match status" value="1"/>
</dbReference>
<feature type="transmembrane region" description="Helical" evidence="3">
    <location>
        <begin position="120"/>
        <end position="141"/>
    </location>
</feature>
<feature type="transmembrane region" description="Helical" evidence="3">
    <location>
        <begin position="229"/>
        <end position="246"/>
    </location>
</feature>
<dbReference type="GO" id="GO:0005886">
    <property type="term" value="C:plasma membrane"/>
    <property type="evidence" value="ECO:0007669"/>
    <property type="project" value="TreeGrafter"/>
</dbReference>
<keyword evidence="6" id="KW-1185">Reference proteome</keyword>
<keyword evidence="3 5" id="KW-0812">Transmembrane</keyword>
<keyword evidence="3" id="KW-0472">Membrane</keyword>
<dbReference type="InterPro" id="IPR043128">
    <property type="entry name" value="Rev_trsase/Diguanyl_cyclase"/>
</dbReference>
<dbReference type="NCBIfam" id="TIGR00254">
    <property type="entry name" value="GGDEF"/>
    <property type="match status" value="1"/>
</dbReference>
<dbReference type="CDD" id="cd01949">
    <property type="entry name" value="GGDEF"/>
    <property type="match status" value="1"/>
</dbReference>
<dbReference type="Gene3D" id="3.30.70.270">
    <property type="match status" value="1"/>
</dbReference>
<feature type="domain" description="GGDEF" evidence="4">
    <location>
        <begin position="311"/>
        <end position="449"/>
    </location>
</feature>
<evidence type="ECO:0000259" key="4">
    <source>
        <dbReference type="PROSITE" id="PS50887"/>
    </source>
</evidence>
<evidence type="ECO:0000313" key="6">
    <source>
        <dbReference type="Proteomes" id="UP000001054"/>
    </source>
</evidence>
<dbReference type="PANTHER" id="PTHR45138:SF9">
    <property type="entry name" value="DIGUANYLATE CYCLASE DGCM-RELATED"/>
    <property type="match status" value="1"/>
</dbReference>
<proteinExistence type="predicted"/>
<protein>
    <recommendedName>
        <fullName evidence="1">diguanylate cyclase</fullName>
        <ecNumber evidence="1">2.7.7.65</ecNumber>
    </recommendedName>
</protein>
<feature type="transmembrane region" description="Helical" evidence="3">
    <location>
        <begin position="153"/>
        <end position="172"/>
    </location>
</feature>
<dbReference type="InterPro" id="IPR000160">
    <property type="entry name" value="GGDEF_dom"/>
</dbReference>
<dbReference type="OrthoDB" id="9759607at2"/>
<evidence type="ECO:0000256" key="2">
    <source>
        <dbReference type="ARBA" id="ARBA00034247"/>
    </source>
</evidence>
<evidence type="ECO:0000313" key="5">
    <source>
        <dbReference type="EMBL" id="ACP24029.1"/>
    </source>
</evidence>
<dbReference type="EC" id="2.7.7.65" evidence="1"/>
<dbReference type="PROSITE" id="PS50887">
    <property type="entry name" value="GGDEF"/>
    <property type="match status" value="1"/>
</dbReference>
<dbReference type="FunFam" id="3.30.70.270:FF:000001">
    <property type="entry name" value="Diguanylate cyclase domain protein"/>
    <property type="match status" value="1"/>
</dbReference>
<accession>C3MFX8</accession>
<dbReference type="HOGENOM" id="CLU_000445_11_2_5"/>
<dbReference type="SUPFAM" id="SSF55073">
    <property type="entry name" value="Nucleotide cyclase"/>
    <property type="match status" value="1"/>
</dbReference>
<feature type="transmembrane region" description="Helical" evidence="3">
    <location>
        <begin position="184"/>
        <end position="217"/>
    </location>
</feature>
<dbReference type="InterPro" id="IPR050469">
    <property type="entry name" value="Diguanylate_Cyclase"/>
</dbReference>
<evidence type="ECO:0000256" key="3">
    <source>
        <dbReference type="SAM" id="Phobius"/>
    </source>
</evidence>
<reference evidence="5 6" key="1">
    <citation type="journal article" date="2009" name="Appl. Environ. Microbiol.">
        <title>Rhizobium sp. strain NGR234 possesses a remarkable number of secretion systems.</title>
        <authorList>
            <person name="Schmeisser C."/>
            <person name="Liesegang H."/>
            <person name="Krysciak D."/>
            <person name="Bakkou N."/>
            <person name="Le Quere A."/>
            <person name="Wollherr A."/>
            <person name="Heinemeyer I."/>
            <person name="Morgenstern B."/>
            <person name="Pommerening-Roeser A."/>
            <person name="Flores M."/>
            <person name="Palacios R."/>
            <person name="Brenner S."/>
            <person name="Gottschalk G."/>
            <person name="Schmitz R.A."/>
            <person name="Broughton W.J."/>
            <person name="Perret X."/>
            <person name="Strittmatter A.W."/>
            <person name="Streit W.R."/>
        </authorList>
    </citation>
    <scope>NUCLEOTIDE SEQUENCE [LARGE SCALE GENOMIC DNA]</scope>
    <source>
        <strain evidence="6">NBRC 101917 / NGR234</strain>
    </source>
</reference>
<dbReference type="GO" id="GO:1902201">
    <property type="term" value="P:negative regulation of bacterial-type flagellum-dependent cell motility"/>
    <property type="evidence" value="ECO:0007669"/>
    <property type="project" value="TreeGrafter"/>
</dbReference>
<dbReference type="SMART" id="SM00267">
    <property type="entry name" value="GGDEF"/>
    <property type="match status" value="1"/>
</dbReference>
<dbReference type="GO" id="GO:0043709">
    <property type="term" value="P:cell adhesion involved in single-species biofilm formation"/>
    <property type="evidence" value="ECO:0007669"/>
    <property type="project" value="TreeGrafter"/>
</dbReference>
<evidence type="ECO:0000256" key="1">
    <source>
        <dbReference type="ARBA" id="ARBA00012528"/>
    </source>
</evidence>
<sequence>MGPLTYETAFERDPPPGAHLASGSCSTKWANMDVQESAISTDRVSPSTKLQVQDPAVLSEVERLLAGRTRDIRLKGKLRLLFQERSWPRTAKIVRAWMTWVVVLDVVTLALNAILLPKAIALSMLLPACLLPPAAMATAFVWQRPRAQWLQRISIIAGLFLIFLSVALVGVSAGGEFYERHLNIMLFVAITAIIIFGVPLNWTVTVASLALGLYLVFQLQNPSLEKGSAVAATLFFASGIIATVVARRTMTILAQKTFLLELRDRSRVAELADANARLERLARTDPLTGISNRRWMMETLDHLWSDGMERRGCAMLMCDIDEFKNLNDRLGHAEGDRCLVKVAGIIQSSVRRNRDHVARYGGEEFLIVLPGVDEREAIAMGERIRGSVEAASLPNPASRVLPYVTLSIGVAAQRPGDEIIPPERLQNQADAALYLAKQAGRNRVVLHKAGALGT</sequence>
<dbReference type="eggNOG" id="COG3706">
    <property type="taxonomic scope" value="Bacteria"/>
</dbReference>
<dbReference type="PATRIC" id="fig|394.7.peg.3030"/>
<dbReference type="Proteomes" id="UP000001054">
    <property type="component" value="Chromosome"/>
</dbReference>
<dbReference type="AlphaFoldDB" id="C3MFX8"/>
<dbReference type="GO" id="GO:0052621">
    <property type="term" value="F:diguanylate cyclase activity"/>
    <property type="evidence" value="ECO:0007669"/>
    <property type="project" value="UniProtKB-EC"/>
</dbReference>
<dbReference type="PANTHER" id="PTHR45138">
    <property type="entry name" value="REGULATORY COMPONENTS OF SENSORY TRANSDUCTION SYSTEM"/>
    <property type="match status" value="1"/>
</dbReference>
<name>C3MFX8_SINFN</name>
<dbReference type="EMBL" id="CP001389">
    <property type="protein sequence ID" value="ACP24029.1"/>
    <property type="molecule type" value="Genomic_DNA"/>
</dbReference>
<comment type="catalytic activity">
    <reaction evidence="2">
        <text>2 GTP = 3',3'-c-di-GMP + 2 diphosphate</text>
        <dbReference type="Rhea" id="RHEA:24898"/>
        <dbReference type="ChEBI" id="CHEBI:33019"/>
        <dbReference type="ChEBI" id="CHEBI:37565"/>
        <dbReference type="ChEBI" id="CHEBI:58805"/>
        <dbReference type="EC" id="2.7.7.65"/>
    </reaction>
</comment>
<dbReference type="KEGG" id="rhi:NGR_c02310"/>
<dbReference type="STRING" id="394.NGR_c02310"/>
<gene>
    <name evidence="5" type="ordered locus">NGR_c02310</name>
</gene>
<organism evidence="5 6">
    <name type="scientific">Sinorhizobium fredii (strain NBRC 101917 / NGR234)</name>
    <dbReference type="NCBI Taxonomy" id="394"/>
    <lineage>
        <taxon>Bacteria</taxon>
        <taxon>Pseudomonadati</taxon>
        <taxon>Pseudomonadota</taxon>
        <taxon>Alphaproteobacteria</taxon>
        <taxon>Hyphomicrobiales</taxon>
        <taxon>Rhizobiaceae</taxon>
        <taxon>Sinorhizobium/Ensifer group</taxon>
        <taxon>Sinorhizobium</taxon>
    </lineage>
</organism>